<dbReference type="AlphaFoldDB" id="A0A1N6GVH4"/>
<dbReference type="Pfam" id="PF00582">
    <property type="entry name" value="Usp"/>
    <property type="match status" value="2"/>
</dbReference>
<organism evidence="3 4">
    <name type="scientific">Vannielia litorea</name>
    <dbReference type="NCBI Taxonomy" id="1217970"/>
    <lineage>
        <taxon>Bacteria</taxon>
        <taxon>Pseudomonadati</taxon>
        <taxon>Pseudomonadota</taxon>
        <taxon>Alphaproteobacteria</taxon>
        <taxon>Rhodobacterales</taxon>
        <taxon>Paracoccaceae</taxon>
        <taxon>Vannielia</taxon>
    </lineage>
</organism>
<dbReference type="STRING" id="1217970.SAMN05444002_2820"/>
<comment type="similarity">
    <text evidence="1">Belongs to the universal stress protein A family.</text>
</comment>
<protein>
    <submittedName>
        <fullName evidence="3">Universal stress protein family protein</fullName>
    </submittedName>
</protein>
<dbReference type="InterPro" id="IPR006016">
    <property type="entry name" value="UspA"/>
</dbReference>
<accession>A0A1N6GVH4</accession>
<dbReference type="Gene3D" id="3.40.50.12370">
    <property type="match status" value="1"/>
</dbReference>
<dbReference type="EMBL" id="FSRL01000001">
    <property type="protein sequence ID" value="SIO11553.1"/>
    <property type="molecule type" value="Genomic_DNA"/>
</dbReference>
<evidence type="ECO:0000313" key="4">
    <source>
        <dbReference type="Proteomes" id="UP000184932"/>
    </source>
</evidence>
<dbReference type="OrthoDB" id="9804721at2"/>
<dbReference type="RefSeq" id="WP_074256793.1">
    <property type="nucleotide sequence ID" value="NZ_FSRL01000001.1"/>
</dbReference>
<dbReference type="PANTHER" id="PTHR46268:SF15">
    <property type="entry name" value="UNIVERSAL STRESS PROTEIN HP_0031"/>
    <property type="match status" value="1"/>
</dbReference>
<sequence length="272" mass="29521">MPIMNLLVAFNGSEASVAALRYAAALARARGAHVTALLAHSTHAVFDTTSRWIPKEARALLAEANSGIVTGIEARFEALRGELDLGAALTFRTHAGRVDAVLSEAARAYDALIVGRHMEEDDAHVSHHPDRIALLSGRPVIVVPEGHDVDARHSHAALAWDGGRSAARALSDSLRLLEDQGRVTVLTVGQRKEWPPIEDLLTHLTRHGVEPLHRPFPESEPVTRAILGFCAENDPSLLVMGAYEHSKFREDFLGGVTASVLREIRIPVLISH</sequence>
<evidence type="ECO:0000259" key="2">
    <source>
        <dbReference type="Pfam" id="PF00582"/>
    </source>
</evidence>
<dbReference type="InterPro" id="IPR006015">
    <property type="entry name" value="Universal_stress_UspA"/>
</dbReference>
<dbReference type="Proteomes" id="UP000184932">
    <property type="component" value="Unassembled WGS sequence"/>
</dbReference>
<evidence type="ECO:0000256" key="1">
    <source>
        <dbReference type="ARBA" id="ARBA00008791"/>
    </source>
</evidence>
<feature type="domain" description="UspA" evidence="2">
    <location>
        <begin position="221"/>
        <end position="270"/>
    </location>
</feature>
<evidence type="ECO:0000313" key="3">
    <source>
        <dbReference type="EMBL" id="SIO11553.1"/>
    </source>
</evidence>
<keyword evidence="4" id="KW-1185">Reference proteome</keyword>
<gene>
    <name evidence="3" type="ORF">SAMN05444002_2820</name>
</gene>
<dbReference type="SUPFAM" id="SSF52402">
    <property type="entry name" value="Adenine nucleotide alpha hydrolases-like"/>
    <property type="match status" value="2"/>
</dbReference>
<reference evidence="4" key="1">
    <citation type="submission" date="2016-11" db="EMBL/GenBank/DDBJ databases">
        <authorList>
            <person name="Varghese N."/>
            <person name="Submissions S."/>
        </authorList>
    </citation>
    <scope>NUCLEOTIDE SEQUENCE [LARGE SCALE GENOMIC DNA]</scope>
    <source>
        <strain evidence="4">DSM 29440</strain>
    </source>
</reference>
<feature type="domain" description="UspA" evidence="2">
    <location>
        <begin position="4"/>
        <end position="144"/>
    </location>
</feature>
<dbReference type="CDD" id="cd00293">
    <property type="entry name" value="USP-like"/>
    <property type="match status" value="1"/>
</dbReference>
<dbReference type="PANTHER" id="PTHR46268">
    <property type="entry name" value="STRESS RESPONSE PROTEIN NHAX"/>
    <property type="match status" value="1"/>
</dbReference>
<name>A0A1N6GVH4_9RHOB</name>
<dbReference type="PRINTS" id="PR01438">
    <property type="entry name" value="UNVRSLSTRESS"/>
</dbReference>
<proteinExistence type="inferred from homology"/>